<dbReference type="SUPFAM" id="SSF160467">
    <property type="entry name" value="PH0987 N-terminal domain-like"/>
    <property type="match status" value="1"/>
</dbReference>
<proteinExistence type="predicted"/>
<protein>
    <submittedName>
        <fullName evidence="5">Allophanate hydrolase</fullName>
    </submittedName>
</protein>
<dbReference type="InterPro" id="IPR003833">
    <property type="entry name" value="CT_C_D"/>
</dbReference>
<evidence type="ECO:0000259" key="4">
    <source>
        <dbReference type="SMART" id="SM00796"/>
    </source>
</evidence>
<dbReference type="Gene3D" id="2.40.100.10">
    <property type="entry name" value="Cyclophilin-like"/>
    <property type="match status" value="1"/>
</dbReference>
<name>A0ABX5IGD9_9STAP</name>
<evidence type="ECO:0000313" key="5">
    <source>
        <dbReference type="EMBL" id="PTH18432.1"/>
    </source>
</evidence>
<dbReference type="NCBIfam" id="TIGR00370">
    <property type="entry name" value="5-oxoprolinase subunit PxpB"/>
    <property type="match status" value="1"/>
</dbReference>
<evidence type="ECO:0000256" key="3">
    <source>
        <dbReference type="ARBA" id="ARBA00022840"/>
    </source>
</evidence>
<keyword evidence="2 5" id="KW-0378">Hydrolase</keyword>
<dbReference type="PANTHER" id="PTHR34698">
    <property type="entry name" value="5-OXOPROLINASE SUBUNIT B"/>
    <property type="match status" value="1"/>
</dbReference>
<evidence type="ECO:0000313" key="6">
    <source>
        <dbReference type="Proteomes" id="UP000242694"/>
    </source>
</evidence>
<gene>
    <name evidence="5" type="ORF">BU607_05140</name>
</gene>
<reference evidence="5 6" key="1">
    <citation type="journal article" date="2016" name="Front. Microbiol.">
        <title>Comprehensive Phylogenetic Analysis of Bovine Non-aureus Staphylococci Species Based on Whole-Genome Sequencing.</title>
        <authorList>
            <person name="Naushad S."/>
            <person name="Barkema H.W."/>
            <person name="Luby C."/>
            <person name="Condas L.A."/>
            <person name="Nobrega D.B."/>
            <person name="Carson D.A."/>
            <person name="De Buck J."/>
        </authorList>
    </citation>
    <scope>NUCLEOTIDE SEQUENCE [LARGE SCALE GENOMIC DNA]</scope>
    <source>
        <strain evidence="5 6">SNUC 993</strain>
    </source>
</reference>
<dbReference type="SUPFAM" id="SSF50891">
    <property type="entry name" value="Cyclophilin-like"/>
    <property type="match status" value="1"/>
</dbReference>
<keyword evidence="3" id="KW-0067">ATP-binding</keyword>
<dbReference type="InterPro" id="IPR010016">
    <property type="entry name" value="PxpB"/>
</dbReference>
<dbReference type="SMART" id="SM00796">
    <property type="entry name" value="AHS1"/>
    <property type="match status" value="1"/>
</dbReference>
<evidence type="ECO:0000256" key="2">
    <source>
        <dbReference type="ARBA" id="ARBA00022801"/>
    </source>
</evidence>
<keyword evidence="1" id="KW-0547">Nucleotide-binding</keyword>
<dbReference type="RefSeq" id="WP_107392657.1">
    <property type="nucleotide sequence ID" value="NZ_JAHCOE010000001.1"/>
</dbReference>
<evidence type="ECO:0000256" key="1">
    <source>
        <dbReference type="ARBA" id="ARBA00022741"/>
    </source>
</evidence>
<dbReference type="Pfam" id="PF02682">
    <property type="entry name" value="CT_C_D"/>
    <property type="match status" value="1"/>
</dbReference>
<keyword evidence="6" id="KW-1185">Reference proteome</keyword>
<sequence>MDFQVINEETIMIYFEDEIDPKTYDKVQLLVNYIHKQQHEAIVETVASYRAVMLIIDMAVSTPQTVLESLDITEAQLENMAEEKTSKRVIHLPVLYGDEYGPDIEAVAEHNQLSTDEVIRLHTENQYLIYMLGFMPGFPFLGGLDERLHTPRRSEPRTKLEAGSVGIANNQTGLYPSASPGGWQIIGRTPVKVLNMDQDPMVIYQPGDYIKFYEIDQETYDEIVSAQQNGEQVMEKWVKVSHEH</sequence>
<accession>A0ABX5IGD9</accession>
<dbReference type="GO" id="GO:0016787">
    <property type="term" value="F:hydrolase activity"/>
    <property type="evidence" value="ECO:0007669"/>
    <property type="project" value="UniProtKB-KW"/>
</dbReference>
<dbReference type="InterPro" id="IPR029000">
    <property type="entry name" value="Cyclophilin-like_dom_sf"/>
</dbReference>
<organism evidence="5 6">
    <name type="scientific">Staphylococcus auricularis</name>
    <dbReference type="NCBI Taxonomy" id="29379"/>
    <lineage>
        <taxon>Bacteria</taxon>
        <taxon>Bacillati</taxon>
        <taxon>Bacillota</taxon>
        <taxon>Bacilli</taxon>
        <taxon>Bacillales</taxon>
        <taxon>Staphylococcaceae</taxon>
        <taxon>Staphylococcus</taxon>
    </lineage>
</organism>
<comment type="caution">
    <text evidence="5">The sequence shown here is derived from an EMBL/GenBank/DDBJ whole genome shotgun (WGS) entry which is preliminary data.</text>
</comment>
<feature type="domain" description="Carboxyltransferase" evidence="4">
    <location>
        <begin position="1"/>
        <end position="204"/>
    </location>
</feature>
<dbReference type="Gene3D" id="3.30.1360.40">
    <property type="match status" value="1"/>
</dbReference>
<dbReference type="EMBL" id="PZDI01000017">
    <property type="protein sequence ID" value="PTH18432.1"/>
    <property type="molecule type" value="Genomic_DNA"/>
</dbReference>
<dbReference type="PANTHER" id="PTHR34698:SF2">
    <property type="entry name" value="5-OXOPROLINASE SUBUNIT B"/>
    <property type="match status" value="1"/>
</dbReference>
<dbReference type="Proteomes" id="UP000242694">
    <property type="component" value="Unassembled WGS sequence"/>
</dbReference>